<comment type="caution">
    <text evidence="3">The sequence shown here is derived from an EMBL/GenBank/DDBJ whole genome shotgun (WGS) entry which is preliminary data.</text>
</comment>
<dbReference type="EMBL" id="NMTQ01000037">
    <property type="protein sequence ID" value="PDX57169.1"/>
    <property type="molecule type" value="Genomic_DNA"/>
</dbReference>
<proteinExistence type="predicted"/>
<evidence type="ECO:0000256" key="1">
    <source>
        <dbReference type="SAM" id="Coils"/>
    </source>
</evidence>
<sequence length="485" mass="52253">MTDYTISFKLSNETVYACYRGRFWRWDGSIWKGSRIMTHRFELARAADKNLTPQAFLTNGAEFAPLDEYEIDCAMLDALKNAKPCKNAPIEPVEEHPTPSTQCLDAATAAESQTAASPTAPEGSSPTTETADAANGSDAPGNATGKNAALSATSGSSLSNPAAPTFDFGADDQTNALLLQDAQTFIVSTTARIMAAKHAHDLCANNKNGTWGKWCATVGISRDTGDRLVNIAAQCGNIQIEGTSILDVQPLKLLYAAAKPSTPEVVKQAVFTGDITTYKEYQKLMAQLKAEKERADAAEAHLEAANADINGLAERAQKAETERDKARADQLSTAKDCNRLGLKVSQEKDRADKAEARAKDAENQLSGSRQVAEAAKLRADKLQEENAALKKQPIAAVVDEEEVDRRAGEKAYEIAAGMTADYKAQQEQDARDAYDSIILAGRSITSIVQSAKMQFRKLPNDQRETAINQFVHTLASAQGEVSACL</sequence>
<dbReference type="AlphaFoldDB" id="A0A2A6Z735"/>
<dbReference type="Proteomes" id="UP000220752">
    <property type="component" value="Unassembled WGS sequence"/>
</dbReference>
<reference evidence="3 4" key="1">
    <citation type="journal article" date="2017" name="Front. Microbiol.">
        <title>New Insights into the Diversity of the Genus Faecalibacterium.</title>
        <authorList>
            <person name="Benevides L."/>
            <person name="Burman S."/>
            <person name="Martin R."/>
            <person name="Robert V."/>
            <person name="Thomas M."/>
            <person name="Miquel S."/>
            <person name="Chain F."/>
            <person name="Sokol H."/>
            <person name="Bermudez-Humaran L.G."/>
            <person name="Morrison M."/>
            <person name="Langella P."/>
            <person name="Azevedo V.A."/>
            <person name="Chatel J.M."/>
            <person name="Soares S."/>
        </authorList>
    </citation>
    <scope>NUCLEOTIDE SEQUENCE [LARGE SCALE GENOMIC DNA]</scope>
    <source>
        <strain evidence="4">CNCM I-4540</strain>
    </source>
</reference>
<keyword evidence="4" id="KW-1185">Reference proteome</keyword>
<evidence type="ECO:0000313" key="3">
    <source>
        <dbReference type="EMBL" id="PDX57169.1"/>
    </source>
</evidence>
<protein>
    <submittedName>
        <fullName evidence="3">Uncharacterized protein</fullName>
    </submittedName>
</protein>
<accession>A0A2A6Z735</accession>
<feature type="coiled-coil region" evidence="1">
    <location>
        <begin position="278"/>
        <end position="392"/>
    </location>
</feature>
<organism evidence="3 4">
    <name type="scientific">Faecalibacterium langellae</name>
    <dbReference type="NCBI Taxonomy" id="3435293"/>
    <lineage>
        <taxon>Bacteria</taxon>
        <taxon>Bacillati</taxon>
        <taxon>Bacillota</taxon>
        <taxon>Clostridia</taxon>
        <taxon>Eubacteriales</taxon>
        <taxon>Oscillospiraceae</taxon>
        <taxon>Faecalibacterium</taxon>
    </lineage>
</organism>
<keyword evidence="1" id="KW-0175">Coiled coil</keyword>
<name>A0A2A6Z735_9FIRM</name>
<feature type="compositionally biased region" description="Low complexity" evidence="2">
    <location>
        <begin position="108"/>
        <end position="121"/>
    </location>
</feature>
<gene>
    <name evidence="3" type="ORF">CGS46_11535</name>
</gene>
<evidence type="ECO:0000313" key="4">
    <source>
        <dbReference type="Proteomes" id="UP000220752"/>
    </source>
</evidence>
<feature type="region of interest" description="Disordered" evidence="2">
    <location>
        <begin position="108"/>
        <end position="156"/>
    </location>
</feature>
<evidence type="ECO:0000256" key="2">
    <source>
        <dbReference type="SAM" id="MobiDB-lite"/>
    </source>
</evidence>